<dbReference type="Gene3D" id="1.10.260.40">
    <property type="entry name" value="lambda repressor-like DNA-binding domains"/>
    <property type="match status" value="1"/>
</dbReference>
<name>A0ABP7MKW9_9GAMM</name>
<accession>A0ABP7MKW9</accession>
<dbReference type="RefSeq" id="WP_344759784.1">
    <property type="nucleotide sequence ID" value="NZ_BAAAZU010000010.1"/>
</dbReference>
<evidence type="ECO:0000313" key="4">
    <source>
        <dbReference type="Proteomes" id="UP001501727"/>
    </source>
</evidence>
<proteinExistence type="predicted"/>
<feature type="compositionally biased region" description="Basic residues" evidence="1">
    <location>
        <begin position="95"/>
        <end position="108"/>
    </location>
</feature>
<gene>
    <name evidence="3" type="ORF">GCM10022229_19320</name>
</gene>
<dbReference type="CDD" id="cd00093">
    <property type="entry name" value="HTH_XRE"/>
    <property type="match status" value="1"/>
</dbReference>
<comment type="caution">
    <text evidence="3">The sequence shown here is derived from an EMBL/GenBank/DDBJ whole genome shotgun (WGS) entry which is preliminary data.</text>
</comment>
<keyword evidence="4" id="KW-1185">Reference proteome</keyword>
<dbReference type="SUPFAM" id="SSF47413">
    <property type="entry name" value="lambda repressor-like DNA-binding domains"/>
    <property type="match status" value="1"/>
</dbReference>
<feature type="region of interest" description="Disordered" evidence="1">
    <location>
        <begin position="85"/>
        <end position="108"/>
    </location>
</feature>
<organism evidence="3 4">
    <name type="scientific">Luteimonas lutimaris</name>
    <dbReference type="NCBI Taxonomy" id="698645"/>
    <lineage>
        <taxon>Bacteria</taxon>
        <taxon>Pseudomonadati</taxon>
        <taxon>Pseudomonadota</taxon>
        <taxon>Gammaproteobacteria</taxon>
        <taxon>Lysobacterales</taxon>
        <taxon>Lysobacteraceae</taxon>
        <taxon>Luteimonas</taxon>
    </lineage>
</organism>
<evidence type="ECO:0000313" key="3">
    <source>
        <dbReference type="EMBL" id="GAA3925452.1"/>
    </source>
</evidence>
<feature type="domain" description="HTH cro/C1-type" evidence="2">
    <location>
        <begin position="19"/>
        <end position="71"/>
    </location>
</feature>
<dbReference type="InterPro" id="IPR001387">
    <property type="entry name" value="Cro/C1-type_HTH"/>
</dbReference>
<sequence length="108" mass="12164">MNTVIPDIDELQARLGDQLRRLRLARDLDQLTLADKAGVSEKALRNLEAGRGSSLSTLLQVLRALDRLDWLDTLSPVASVSPMALLRQRPERERRRVGRPRRKAATAK</sequence>
<dbReference type="SMART" id="SM00530">
    <property type="entry name" value="HTH_XRE"/>
    <property type="match status" value="1"/>
</dbReference>
<evidence type="ECO:0000259" key="2">
    <source>
        <dbReference type="PROSITE" id="PS50943"/>
    </source>
</evidence>
<dbReference type="EMBL" id="BAAAZU010000010">
    <property type="protein sequence ID" value="GAA3925452.1"/>
    <property type="molecule type" value="Genomic_DNA"/>
</dbReference>
<evidence type="ECO:0000256" key="1">
    <source>
        <dbReference type="SAM" id="MobiDB-lite"/>
    </source>
</evidence>
<protein>
    <recommendedName>
        <fullName evidence="2">HTH cro/C1-type domain-containing protein</fullName>
    </recommendedName>
</protein>
<reference evidence="4" key="1">
    <citation type="journal article" date="2019" name="Int. J. Syst. Evol. Microbiol.">
        <title>The Global Catalogue of Microorganisms (GCM) 10K type strain sequencing project: providing services to taxonomists for standard genome sequencing and annotation.</title>
        <authorList>
            <consortium name="The Broad Institute Genomics Platform"/>
            <consortium name="The Broad Institute Genome Sequencing Center for Infectious Disease"/>
            <person name="Wu L."/>
            <person name="Ma J."/>
        </authorList>
    </citation>
    <scope>NUCLEOTIDE SEQUENCE [LARGE SCALE GENOMIC DNA]</scope>
    <source>
        <strain evidence="4">JCM 16916</strain>
    </source>
</reference>
<dbReference type="PROSITE" id="PS50943">
    <property type="entry name" value="HTH_CROC1"/>
    <property type="match status" value="1"/>
</dbReference>
<dbReference type="InterPro" id="IPR010982">
    <property type="entry name" value="Lambda_DNA-bd_dom_sf"/>
</dbReference>
<dbReference type="Proteomes" id="UP001501727">
    <property type="component" value="Unassembled WGS sequence"/>
</dbReference>
<dbReference type="Pfam" id="PF01381">
    <property type="entry name" value="HTH_3"/>
    <property type="match status" value="1"/>
</dbReference>